<keyword evidence="2" id="KW-1185">Reference proteome</keyword>
<protein>
    <submittedName>
        <fullName evidence="1">Uncharacterized protein</fullName>
    </submittedName>
</protein>
<dbReference type="Proteomes" id="UP001186974">
    <property type="component" value="Unassembled WGS sequence"/>
</dbReference>
<comment type="caution">
    <text evidence="1">The sequence shown here is derived from an EMBL/GenBank/DDBJ whole genome shotgun (WGS) entry which is preliminary data.</text>
</comment>
<feature type="non-terminal residue" evidence="1">
    <location>
        <position position="1155"/>
    </location>
</feature>
<evidence type="ECO:0000313" key="1">
    <source>
        <dbReference type="EMBL" id="KAK3061930.1"/>
    </source>
</evidence>
<proteinExistence type="predicted"/>
<name>A0ACC3D4Y7_9PEZI</name>
<sequence>MPVKPEPALLSPAGHVAEGGRETEIEPRSAGSIGIGKEDVTLLSASAGQSQETDIQDTAALQEQWDEYNHWQSMSSKERKKAIKAGKEEPSMPDQPEPALFPRESGADTFAQEPVVEPEPEEFAFKPSKKDKKKGKKGKSTDTSALPTLRERSLERSVSRPGPQPPELQDASEAAEVDVEEFAAIRDASRSPKEPSEPHQPATNDAVQLEQTTSTTQDDKARDGEVPSYEPASSAEQVQAVVEPPEPSLFGQGSHDAEPDELWQDRLGDRDLFTQAEAEILESGIDKAGKGPSASESTAPHGGNDDKPTGTAPPTKPVSEEPQQNPRPTLQQAKSIFTEATNRSDQQSQGSARETEPGHLGSQQAQAPSLPEVDEHFAEARQIAEAGNQTATIQQGEDDSGDADREAGHNINPVKPSSSPSHDIDFAATVAAGLQDSGFDPNLVVEDPHFIRRATPPGTTAEVDPEEEFSTAKKSKKSKKGKRSRTASTGPASDAMVSDPKIIEPSTADHGAPVAPPSHDFASVIATGLGGAGFNPTAAMDESAGPVELDREELYQMSKSNKNKKGKKNRASAPLVEEGVLDDVESPRHEERGMINEPLTTDARSEQDKNELALSKADQQLESRPTTPPISVRDLPAFHSGLATPPTASTCDTVHHDAEARGLGSAVDRATSSVEPTPAYSVDAFPQPPSIPPVHEVVSDHVNSVKTEASSRVEQESDFRAEHKSSQERPESATREDDEWDVGSKKKSKKEKKSRVTHVEDALMAASVGATVMAAAGGLADRKDGVATSVGAEKEPEDYFAGYTTKKSKKGKKERKTSEPTTSAAQPGRFADPETPDLEENYHANQRQLSLADLMPPEDSIKPVEAPARPPPPRPEEAIREPTELSHLISGSTSTKSTSKVASAFPGLERVKRKAPTPQHKEEPPPKAPALPESSYSELAQPEAGEFPNRKRSIEDYPHGIADAHEPEWAFPPNRDSAIHFQDTPVIPQERAPHDTTRDSGFQEESFGPYGGDSQQPLSSIPPSQRSSILQNGSSENPLRVSVEYGSDWDVSVHGKRSFDPLASSTPSIDVHERAMRSDAPSPVEPTSKTRTSHLFDTLPRFDDSSNQQSAEPERDAISEQSWEQDTPRASPSELDRAQKARETPKDSPQRSLFG</sequence>
<reference evidence="1" key="1">
    <citation type="submission" date="2024-09" db="EMBL/GenBank/DDBJ databases">
        <title>Black Yeasts Isolated from many extreme environments.</title>
        <authorList>
            <person name="Coleine C."/>
            <person name="Stajich J.E."/>
            <person name="Selbmann L."/>
        </authorList>
    </citation>
    <scope>NUCLEOTIDE SEQUENCE</scope>
    <source>
        <strain evidence="1">CCFEE 5737</strain>
    </source>
</reference>
<dbReference type="EMBL" id="JAWDJW010007556">
    <property type="protein sequence ID" value="KAK3061930.1"/>
    <property type="molecule type" value="Genomic_DNA"/>
</dbReference>
<gene>
    <name evidence="1" type="ORF">LTS18_005155</name>
</gene>
<evidence type="ECO:0000313" key="2">
    <source>
        <dbReference type="Proteomes" id="UP001186974"/>
    </source>
</evidence>
<organism evidence="1 2">
    <name type="scientific">Coniosporium uncinatum</name>
    <dbReference type="NCBI Taxonomy" id="93489"/>
    <lineage>
        <taxon>Eukaryota</taxon>
        <taxon>Fungi</taxon>
        <taxon>Dikarya</taxon>
        <taxon>Ascomycota</taxon>
        <taxon>Pezizomycotina</taxon>
        <taxon>Dothideomycetes</taxon>
        <taxon>Dothideomycetes incertae sedis</taxon>
        <taxon>Coniosporium</taxon>
    </lineage>
</organism>
<accession>A0ACC3D4Y7</accession>